<evidence type="ECO:0000256" key="1">
    <source>
        <dbReference type="SAM" id="Phobius"/>
    </source>
</evidence>
<gene>
    <name evidence="2" type="ORF">EgrG_001168100</name>
</gene>
<name>A0A068WVK9_ECHGR</name>
<dbReference type="Proteomes" id="UP000492820">
    <property type="component" value="Unassembled WGS sequence"/>
</dbReference>
<dbReference type="AlphaFoldDB" id="A0A068WVK9"/>
<proteinExistence type="predicted"/>
<evidence type="ECO:0000313" key="4">
    <source>
        <dbReference type="WBParaSite" id="EgrG_001168100"/>
    </source>
</evidence>
<feature type="transmembrane region" description="Helical" evidence="1">
    <location>
        <begin position="34"/>
        <end position="55"/>
    </location>
</feature>
<evidence type="ECO:0000313" key="3">
    <source>
        <dbReference type="Proteomes" id="UP000492820"/>
    </source>
</evidence>
<protein>
    <submittedName>
        <fullName evidence="2 4">Solute carrier family 1 protein</fullName>
    </submittedName>
</protein>
<reference evidence="2 3" key="1">
    <citation type="journal article" date="2013" name="Nature">
        <title>The genomes of four tapeworm species reveal adaptations to parasitism.</title>
        <authorList>
            <person name="Tsai I.J."/>
            <person name="Zarowiecki M."/>
            <person name="Holroyd N."/>
            <person name="Garciarrubio A."/>
            <person name="Sanchez-Flores A."/>
            <person name="Brooks K.L."/>
            <person name="Tracey A."/>
            <person name="Bobes R.J."/>
            <person name="Fragoso G."/>
            <person name="Sciutto E."/>
            <person name="Aslett M."/>
            <person name="Beasley H."/>
            <person name="Bennett H.M."/>
            <person name="Cai J."/>
            <person name="Camicia F."/>
            <person name="Clark R."/>
            <person name="Cucher M."/>
            <person name="De Silva N."/>
            <person name="Day T.A."/>
            <person name="Deplazes P."/>
            <person name="Estrada K."/>
            <person name="Fernandez C."/>
            <person name="Holland P.W."/>
            <person name="Hou J."/>
            <person name="Hu S."/>
            <person name="Huckvale T."/>
            <person name="Hung S.S."/>
            <person name="Kamenetzky L."/>
            <person name="Keane J.A."/>
            <person name="Kiss F."/>
            <person name="Koziol U."/>
            <person name="Lambert O."/>
            <person name="Liu K."/>
            <person name="Luo X."/>
            <person name="Luo Y."/>
            <person name="Macchiaroli N."/>
            <person name="Nichol S."/>
            <person name="Paps J."/>
            <person name="Parkinson J."/>
            <person name="Pouchkina-Stantcheva N."/>
            <person name="Riddiford N."/>
            <person name="Rosenzvit M."/>
            <person name="Salinas G."/>
            <person name="Wasmuth J.D."/>
            <person name="Zamanian M."/>
            <person name="Zheng Y."/>
            <person name="Cai X."/>
            <person name="Soberon X."/>
            <person name="Olson P.D."/>
            <person name="Laclette J.P."/>
            <person name="Brehm K."/>
            <person name="Berriman M."/>
            <person name="Garciarrubio A."/>
            <person name="Bobes R.J."/>
            <person name="Fragoso G."/>
            <person name="Sanchez-Flores A."/>
            <person name="Estrada K."/>
            <person name="Cevallos M.A."/>
            <person name="Morett E."/>
            <person name="Gonzalez V."/>
            <person name="Portillo T."/>
            <person name="Ochoa-Leyva A."/>
            <person name="Jose M.V."/>
            <person name="Sciutto E."/>
            <person name="Landa A."/>
            <person name="Jimenez L."/>
            <person name="Valdes V."/>
            <person name="Carrero J.C."/>
            <person name="Larralde C."/>
            <person name="Morales-Montor J."/>
            <person name="Limon-Lason J."/>
            <person name="Soberon X."/>
            <person name="Laclette J.P."/>
        </authorList>
    </citation>
    <scope>NUCLEOTIDE SEQUENCE [LARGE SCALE GENOMIC DNA]</scope>
</reference>
<sequence length="144" mass="15686">MADSKLPAEEAVYDDEDETVVSERKKRKGFVGCLINNWFMVTTIIGVIIGFGAGFGIQRAGLDETGKTWLGESRLLQLLNPSTLLFTTTIANVISVDRSDTTLSHLIPPTTIPPPIAYHPIPSIHPSIPIVSSYLLPNLRIVCA</sequence>
<dbReference type="WBParaSite" id="EgrG_001168100">
    <property type="protein sequence ID" value="EgrG_001168100"/>
    <property type="gene ID" value="EgrG_001168100"/>
</dbReference>
<accession>A0A068WVK9</accession>
<dbReference type="EMBL" id="LK028587">
    <property type="protein sequence ID" value="CDS22527.1"/>
    <property type="molecule type" value="Genomic_DNA"/>
</dbReference>
<organism evidence="2">
    <name type="scientific">Echinococcus granulosus</name>
    <name type="common">Hydatid tapeworm</name>
    <dbReference type="NCBI Taxonomy" id="6210"/>
    <lineage>
        <taxon>Eukaryota</taxon>
        <taxon>Metazoa</taxon>
        <taxon>Spiralia</taxon>
        <taxon>Lophotrochozoa</taxon>
        <taxon>Platyhelminthes</taxon>
        <taxon>Cestoda</taxon>
        <taxon>Eucestoda</taxon>
        <taxon>Cyclophyllidea</taxon>
        <taxon>Taeniidae</taxon>
        <taxon>Echinococcus</taxon>
        <taxon>Echinococcus granulosus group</taxon>
    </lineage>
</organism>
<reference evidence="4" key="3">
    <citation type="submission" date="2020-10" db="UniProtKB">
        <authorList>
            <consortium name="WormBaseParasite"/>
        </authorList>
    </citation>
    <scope>IDENTIFICATION</scope>
</reference>
<keyword evidence="1" id="KW-0812">Transmembrane</keyword>
<keyword evidence="1" id="KW-1133">Transmembrane helix</keyword>
<reference evidence="2" key="2">
    <citation type="submission" date="2014-06" db="EMBL/GenBank/DDBJ databases">
        <authorList>
            <person name="Aslett M."/>
        </authorList>
    </citation>
    <scope>NUCLEOTIDE SEQUENCE</scope>
</reference>
<keyword evidence="1" id="KW-0472">Membrane</keyword>
<evidence type="ECO:0000313" key="2">
    <source>
        <dbReference type="EMBL" id="CDS22527.1"/>
    </source>
</evidence>